<dbReference type="GO" id="GO:0005576">
    <property type="term" value="C:extracellular region"/>
    <property type="evidence" value="ECO:0007669"/>
    <property type="project" value="UniProtKB-SubCell"/>
</dbReference>
<dbReference type="Pfam" id="PF03534">
    <property type="entry name" value="SpvB"/>
    <property type="match status" value="1"/>
</dbReference>
<keyword evidence="4" id="KW-0843">Virulence</keyword>
<dbReference type="InterPro" id="IPR003284">
    <property type="entry name" value="Sal_SpvB"/>
</dbReference>
<feature type="region of interest" description="Disordered" evidence="5">
    <location>
        <begin position="1998"/>
        <end position="2017"/>
    </location>
</feature>
<evidence type="ECO:0000256" key="5">
    <source>
        <dbReference type="SAM" id="MobiDB-lite"/>
    </source>
</evidence>
<sequence>MENYKRITMDKIKLKIAIILATITFSGNAFAQTSTKDLIGLPIDSVGFSITMDSTDIKNISKTSKLQQTTSRISGNELHPHIPTSYSIDKTNDVGEIPCSSTISPTGAMTINVPIEAYQSPNGFTPQISLTYNSLSGSGPLGWGWNITGTSVISRGNKSMYYDNQTSGTEIENPLYAAFYIDGQRLIPFYLSGGKFVFQTEQGNIKAYAQLAGAAEFANFEVTFPDGRRAIYGTSDKINYHISQMTDKSGAVVNYTYAKTGNHYRIEKITYGKSKQAWISFQYTSRPSETQRIFNAGREIIYDYQLSSITTNLYGSAIRTYSLTYTTSGYVSLISQIACTASGKSLNPLKFYYGDNKQIKDFDKKDTQLMHWYNFEEANQVRTTKGKFDYGSENDGIIMLPNKASYVEYYRKSGTFHHSRNYFENQYTGDETIIVATGLSGDFVIYNPELKTEAGFVDIFCMDLDKFDGEEIVKVNNYVSGDMDKIDFHVYTGNLLSGIAKKYTRSYSFNTLLDHRGTKSINPKYYFTGDFNGDGKMEVLVVSAYNAMDKGAPSKCYIIDLENNKILYEGSPFSFWLAFPAYQDKNISGEEAYALSNKLYTIDYNGDGKTDLCLINDSETTIFSFYGTGPDISSCRNLTSDSQLNNSILRDRELLLGEFNGDGKSDFILSPLKSNGTTWSIFSSKGNGLWDKKDITITSRLETSKFILQDMNDDGQTDLIETYGSSSNVSLATYFISYQTYKGSSNTTIPKETVLIPTNIQSRNYYNNLISLKTGGIASRLYYKNDDSQNRLLTGIINSYGVITKVGYQQLNDETTPLYTPGAGAEFPYQNFKGGLTVCSNLVAYNNGTLLRDLSYLYTNAVIHKQGLGFKGFEKIHVYDNVTGKHSSQTFDPLRFSVPVEDDSDELSSKYTYSISTASNKITNILLTQKTTTDKSKGLSTTGQYKYDAYGNITQEIISYGNGLSTTKNNTYQNITKDLVYILGLPLTEQSITARNGGTSTNRTVMTYNTQYFPISKTYYVANTNKIKEEKFEYNSINQLIRTRTKYYSSPNEQIVGYEYNSNGQLSSQTDPLGLKETYTYNGKGLLSAVQNHKNKKTSFDYDPWGRKIKSTYADGSISTSTASWASSPTNALIVINESSTGQPDTQTYLDALNREVRTGEKCFDGQYLYVDNLYDNQGHLSKTSYPCKGTPGLWQIYSYDNYDRITKVVYPTGRQETYSYSGLTTTSAINGISTKQIYNAIGDLIKVEDSSGSITYNYRPDGQLSSIIAPGNITTSFSYDTYGRQTQLTDPSAGSTTFTYDAAGNTNSKTDANGKATRMTYDTYNRLTKLEYVGELTTNYAYNTDGLITSEQSNNGTSKTYMYDDLFRLSVEKEVIVDGKWLQKYYLYNNGNISSVNYLSQSGNITTEYFKYTNGNLSEIKLNDSISIWKLTGENNQGLPTAYTTGILSRTQTYDTDGRVTSIIAKKNTTSIQNFGCSFIATTSNLDWRSDAKRNLKENFGYDNLNRLTTFAKQTVAYDIKGNITNSSGIGKFEYSASKPYAIETVTASGNTIPLRNQTIAYNAMLRPVSITENGYTATFTYNGDANRVKMLLKQGTADKLTRYYIGNKYELDKTANSTKEKLYVGGDAYSAQTVLVKNGTGTWNIYYLCRDHLGSITQITDASGNIVQELSYDAWGKLRNPATQAIYTPGSEPELFLGRGYTGHEHLAVFGLINMNARLYDPALGRFLSPDPYVQNPDFSQNFNRYSYCLNNPLIYVDQNGEWFLIDDLIAAAIGGIFNVIVNAVQGNIHSVGQGFALFGTGAASGFVTIYAGPIAGAAVLGATNSIINQGFNNGWGNIDWMQVGSSGIMGGATSYIGGNLGSYLAKPIGKLTEGIASPILKEVLTQGTLNSATGFGLGTAMALGSGADLGEALKQGGQGAALGLANGVMNGTVKGFQTARQEKVSPWTGEPTEGHHSDPKFMGGDPKQDLTPMSKSRHKDLHKDMNNYLKEQKDMNGNHMRPQKGNSGKDIQRNFDRQQRIDVLKGFYNKYPLKYWDPKLDFYRNNKMMKQWRPW</sequence>
<feature type="domain" description="Teneurin-like YD-shell" evidence="7">
    <location>
        <begin position="910"/>
        <end position="1110"/>
    </location>
</feature>
<gene>
    <name evidence="8" type="ORF">PZH42_04980</name>
</gene>
<feature type="chain" id="PRO_5043778700" evidence="6">
    <location>
        <begin position="32"/>
        <end position="2058"/>
    </location>
</feature>
<dbReference type="Gene3D" id="2.180.10.10">
    <property type="entry name" value="RHS repeat-associated core"/>
    <property type="match status" value="2"/>
</dbReference>
<evidence type="ECO:0000313" key="8">
    <source>
        <dbReference type="EMBL" id="MDE8693450.1"/>
    </source>
</evidence>
<keyword evidence="2" id="KW-0964">Secreted</keyword>
<dbReference type="GO" id="GO:0005737">
    <property type="term" value="C:cytoplasm"/>
    <property type="evidence" value="ECO:0007669"/>
    <property type="project" value="InterPro"/>
</dbReference>
<feature type="domain" description="Teneurin-like YD-shell" evidence="7">
    <location>
        <begin position="1446"/>
        <end position="1755"/>
    </location>
</feature>
<protein>
    <submittedName>
        <fullName evidence="8">SpvB/TcaC N-terminal domain-containing protein</fullName>
    </submittedName>
</protein>
<evidence type="ECO:0000313" key="9">
    <source>
        <dbReference type="Proteomes" id="UP001221924"/>
    </source>
</evidence>
<dbReference type="Proteomes" id="UP001221924">
    <property type="component" value="Unassembled WGS sequence"/>
</dbReference>
<proteinExistence type="predicted"/>
<dbReference type="SUPFAM" id="SSF69318">
    <property type="entry name" value="Integrin alpha N-terminal domain"/>
    <property type="match status" value="1"/>
</dbReference>
<evidence type="ECO:0000256" key="2">
    <source>
        <dbReference type="ARBA" id="ARBA00022525"/>
    </source>
</evidence>
<dbReference type="Pfam" id="PF25023">
    <property type="entry name" value="TEN_YD-shell"/>
    <property type="match status" value="3"/>
</dbReference>
<keyword evidence="6" id="KW-0732">Signal</keyword>
<keyword evidence="3" id="KW-0677">Repeat</keyword>
<feature type="signal peptide" evidence="6">
    <location>
        <begin position="1"/>
        <end position="31"/>
    </location>
</feature>
<comment type="subcellular location">
    <subcellularLocation>
        <location evidence="1">Secreted</location>
    </subcellularLocation>
</comment>
<evidence type="ECO:0000256" key="3">
    <source>
        <dbReference type="ARBA" id="ARBA00022737"/>
    </source>
</evidence>
<feature type="domain" description="Teneurin-like YD-shell" evidence="7">
    <location>
        <begin position="1272"/>
        <end position="1369"/>
    </location>
</feature>
<evidence type="ECO:0000256" key="4">
    <source>
        <dbReference type="ARBA" id="ARBA00023026"/>
    </source>
</evidence>
<evidence type="ECO:0000256" key="6">
    <source>
        <dbReference type="SAM" id="SignalP"/>
    </source>
</evidence>
<evidence type="ECO:0000259" key="7">
    <source>
        <dbReference type="Pfam" id="PF25023"/>
    </source>
</evidence>
<dbReference type="InterPro" id="IPR056823">
    <property type="entry name" value="TEN-like_YD-shell"/>
</dbReference>
<comment type="caution">
    <text evidence="8">The sequence shown here is derived from an EMBL/GenBank/DDBJ whole genome shotgun (WGS) entry which is preliminary data.</text>
</comment>
<dbReference type="InterPro" id="IPR050708">
    <property type="entry name" value="T6SS_VgrG/RHS"/>
</dbReference>
<dbReference type="InterPro" id="IPR006530">
    <property type="entry name" value="YD"/>
</dbReference>
<organism evidence="8 9">
    <name type="scientific">Bacteroides cellulosilyticus</name>
    <dbReference type="NCBI Taxonomy" id="246787"/>
    <lineage>
        <taxon>Bacteria</taxon>
        <taxon>Pseudomonadati</taxon>
        <taxon>Bacteroidota</taxon>
        <taxon>Bacteroidia</taxon>
        <taxon>Bacteroidales</taxon>
        <taxon>Bacteroidaceae</taxon>
        <taxon>Bacteroides</taxon>
    </lineage>
</organism>
<dbReference type="PANTHER" id="PTHR32305:SF15">
    <property type="entry name" value="PROTEIN RHSA-RELATED"/>
    <property type="match status" value="1"/>
</dbReference>
<dbReference type="InterPro" id="IPR022385">
    <property type="entry name" value="Rhs_assc_core"/>
</dbReference>
<dbReference type="EMBL" id="JARFID010000003">
    <property type="protein sequence ID" value="MDE8693450.1"/>
    <property type="molecule type" value="Genomic_DNA"/>
</dbReference>
<dbReference type="RefSeq" id="WP_256141223.1">
    <property type="nucleotide sequence ID" value="NZ_JANFZY010000010.1"/>
</dbReference>
<reference evidence="8" key="1">
    <citation type="submission" date="2023-03" db="EMBL/GenBank/DDBJ databases">
        <title>DFI Biobank Strains.</title>
        <authorList>
            <person name="Mostad J."/>
            <person name="Paddock L."/>
            <person name="Medina S."/>
            <person name="Waligurski E."/>
            <person name="Barat B."/>
            <person name="Smith R."/>
            <person name="Burgo V."/>
            <person name="Metcalfe C."/>
            <person name="Woodson C."/>
            <person name="Sundararajan A."/>
            <person name="Ramaswamy R."/>
            <person name="Lin H."/>
            <person name="Pamer E.G."/>
        </authorList>
    </citation>
    <scope>NUCLEOTIDE SEQUENCE</scope>
    <source>
        <strain evidence="8">DFI.9.5</strain>
    </source>
</reference>
<accession>A0AAW6LUX9</accession>
<dbReference type="NCBIfam" id="TIGR03696">
    <property type="entry name" value="Rhs_assc_core"/>
    <property type="match status" value="1"/>
</dbReference>
<dbReference type="PANTHER" id="PTHR32305">
    <property type="match status" value="1"/>
</dbReference>
<name>A0AAW6LUX9_9BACE</name>
<dbReference type="NCBIfam" id="TIGR01643">
    <property type="entry name" value="YD_repeat_2x"/>
    <property type="match status" value="4"/>
</dbReference>
<feature type="region of interest" description="Disordered" evidence="5">
    <location>
        <begin position="1946"/>
        <end position="1969"/>
    </location>
</feature>
<evidence type="ECO:0000256" key="1">
    <source>
        <dbReference type="ARBA" id="ARBA00004613"/>
    </source>
</evidence>
<dbReference type="Gene3D" id="2.130.10.130">
    <property type="entry name" value="Integrin alpha, N-terminal"/>
    <property type="match status" value="1"/>
</dbReference>
<dbReference type="InterPro" id="IPR028994">
    <property type="entry name" value="Integrin_alpha_N"/>
</dbReference>